<name>A0A291ATY4_9VIRU</name>
<accession>A0A291ATY4</accession>
<dbReference type="GeneID" id="34568352"/>
<evidence type="ECO:0000313" key="2">
    <source>
        <dbReference type="Proteomes" id="UP000204584"/>
    </source>
</evidence>
<evidence type="ECO:0000313" key="1">
    <source>
        <dbReference type="EMBL" id="ATE82267.1"/>
    </source>
</evidence>
<keyword evidence="2" id="KW-1185">Reference proteome</keyword>
<sequence length="459" mass="51390">MEDQEPKAEHPQNWVDLLLCDDVLFSVLATHLEAWWHAAAARVCRRWHGVLARFDNRRRTRTVIAEAMQSCANLGADVDRAIVKAWAARVDALSLRAGPAFVHHGHAIIGASTRAAPHCFSHWVRAQRLPTVRQCDRHSGLDGDSVTRSFTDAVPRVDGGDDAAAYEMNRLTWRCAAASGRPALVRELIETARHENHGNTPSECASLVKDCRCDIVRWADMDLLDWFDRGLLHDDDMWIAAAQANRVDVLDRQWNTCPRNDPYRRNHPYWAPPPPGSIEASWGINGCLCAICGTAEDAVEAAIRGNAVDAIEWMDKRFSQLVCHHIDTYKEALSYGAMDVVKWMHRNRADEVASWLGYDPADLAQCAVEADTPAALEWLSAVCGIRPSRDLLLVGYRGHGPGDMMLPSIPGSVATMIYAVDVARCDRPNAKVIKRWTRYDRLDLVDEAVRRAWITLPKQ</sequence>
<dbReference type="Proteomes" id="UP000204584">
    <property type="component" value="Segment"/>
</dbReference>
<dbReference type="RefSeq" id="YP_009430106.1">
    <property type="nucleotide sequence ID" value="NC_022098.1"/>
</dbReference>
<organism evidence="1 2">
    <name type="scientific">Pandoravirus salinus</name>
    <dbReference type="NCBI Taxonomy" id="1349410"/>
    <lineage>
        <taxon>Viruses</taxon>
        <taxon>Pandoravirus</taxon>
    </lineage>
</organism>
<protein>
    <submittedName>
        <fullName evidence="1">Uncharacterized protein</fullName>
    </submittedName>
</protein>
<gene>
    <name evidence="1" type="ORF">psal_cds_1001</name>
</gene>
<dbReference type="KEGG" id="vg:34568352"/>
<reference evidence="1 2" key="1">
    <citation type="journal article" date="2013" name="Science">
        <title>Pandoraviruses: amoeba viruses with genomes up to 2.5 Mb reaching that of parasitic eukaryotes.</title>
        <authorList>
            <person name="Philippe N."/>
            <person name="Legendre M."/>
            <person name="Doutre G."/>
            <person name="Coute Y."/>
            <person name="Poirot O."/>
            <person name="Lescot M."/>
            <person name="Arslan D."/>
            <person name="Seltzer V."/>
            <person name="Bertaux L."/>
            <person name="Bruley C."/>
            <person name="Garin J."/>
            <person name="Claverie J.M."/>
            <person name="Abergel C."/>
        </authorList>
    </citation>
    <scope>NUCLEOTIDE SEQUENCE [LARGE SCALE GENOMIC DNA]</scope>
</reference>
<proteinExistence type="predicted"/>
<dbReference type="EMBL" id="KC977571">
    <property type="protein sequence ID" value="ATE82267.1"/>
    <property type="molecule type" value="Genomic_DNA"/>
</dbReference>